<name>A0ABS5QMJ7_9BACT</name>
<organism evidence="2 3">
    <name type="scientific">Candidatus Vampirococcus lugosii</name>
    <dbReference type="NCBI Taxonomy" id="2789015"/>
    <lineage>
        <taxon>Bacteria</taxon>
        <taxon>Candidatus Absconditibacteriota</taxon>
        <taxon>Vampirococcus</taxon>
    </lineage>
</organism>
<feature type="coiled-coil region" evidence="1">
    <location>
        <begin position="158"/>
        <end position="201"/>
    </location>
</feature>
<comment type="caution">
    <text evidence="2">The sequence shown here is derived from an EMBL/GenBank/DDBJ whole genome shotgun (WGS) entry which is preliminary data.</text>
</comment>
<reference evidence="2 3" key="1">
    <citation type="journal article" date="2021" name="Nat. Commun.">
        <title>Reductive evolution and unique predatory mode in the CPR bacterium Vampirococcus lugosii.</title>
        <authorList>
            <person name="Moreira D."/>
            <person name="Zivanovic Y."/>
            <person name="Lopez-Archilla A.I."/>
            <person name="Iniesto M."/>
            <person name="Lopez-Garcia P."/>
        </authorList>
    </citation>
    <scope>NUCLEOTIDE SEQUENCE [LARGE SCALE GENOMIC DNA]</scope>
    <source>
        <strain evidence="2">Chiprana</strain>
    </source>
</reference>
<dbReference type="EMBL" id="JAEDAM010000067">
    <property type="protein sequence ID" value="MBS8122294.1"/>
    <property type="molecule type" value="Genomic_DNA"/>
</dbReference>
<dbReference type="Proteomes" id="UP000680365">
    <property type="component" value="Unassembled WGS sequence"/>
</dbReference>
<evidence type="ECO:0008006" key="4">
    <source>
        <dbReference type="Google" id="ProtNLM"/>
    </source>
</evidence>
<evidence type="ECO:0000313" key="2">
    <source>
        <dbReference type="EMBL" id="MBS8122294.1"/>
    </source>
</evidence>
<protein>
    <recommendedName>
        <fullName evidence="4">DUF4391 domain-containing protein</fullName>
    </recommendedName>
</protein>
<accession>A0ABS5QMJ7</accession>
<sequence length="207" mass="25088">MLFNLPKTCLVDKTIPKSKFFTKNLINYKLKEKFTLQISKIIWKYKLSCNTLNISFTDKIKEIQIFEIKLKQKIIPKNILKIINKSIPYTILYHFKFDDNEFFGIKLEDNKNQIYYFSNWNEKIDFDFNGLNLEIIYQNIIKSFIKNINTKNNNFEEIIEKDRKINILKKEILKLKSNIKKEKQFNKKVELNKKLQEKEKLLEFLNN</sequence>
<dbReference type="RefSeq" id="WP_213349721.1">
    <property type="nucleotide sequence ID" value="NZ_JAEDAM010000067.1"/>
</dbReference>
<evidence type="ECO:0000313" key="3">
    <source>
        <dbReference type="Proteomes" id="UP000680365"/>
    </source>
</evidence>
<keyword evidence="3" id="KW-1185">Reference proteome</keyword>
<dbReference type="Pfam" id="PF14335">
    <property type="entry name" value="DUF4391"/>
    <property type="match status" value="1"/>
</dbReference>
<keyword evidence="1" id="KW-0175">Coiled coil</keyword>
<dbReference type="InterPro" id="IPR025503">
    <property type="entry name" value="DUF4391"/>
</dbReference>
<proteinExistence type="predicted"/>
<evidence type="ECO:0000256" key="1">
    <source>
        <dbReference type="SAM" id="Coils"/>
    </source>
</evidence>
<gene>
    <name evidence="2" type="ORF">VAMP_269n5</name>
</gene>